<dbReference type="InterPro" id="IPR036582">
    <property type="entry name" value="Mao_N_sf"/>
</dbReference>
<sequence length="239" mass="25894">MGKPGGRRGLVTGVLGVALFFSLTMNVVGAGNLTEVKAYLNTGIKVMLNGKRFEPVEPGSGTKLVPITYRGATYLPMRAVAEAAGVKVTWDGNTQTAYLGEVEGDIAAAEIHYIKASPEFTYNGDKTYRLASRTPDELKTADGAVFDFGYVTGGYRSVNLQVNSNFEYDKFKAKFYAADSLTDEDLTIKITDENQVVVKEQKVKDGSVTELELGVKDAKTLHIYIQGDQSILGDPMLGQ</sequence>
<dbReference type="RefSeq" id="WP_185139776.1">
    <property type="nucleotide sequence ID" value="NZ_BORM01000003.1"/>
</dbReference>
<evidence type="ECO:0000313" key="2">
    <source>
        <dbReference type="EMBL" id="MBB6695827.1"/>
    </source>
</evidence>
<gene>
    <name evidence="2" type="ORF">H7B90_30980</name>
</gene>
<proteinExistence type="predicted"/>
<keyword evidence="3" id="KW-1185">Reference proteome</keyword>
<evidence type="ECO:0000313" key="3">
    <source>
        <dbReference type="Proteomes" id="UP000553776"/>
    </source>
</evidence>
<name>A0A841U574_9BACL</name>
<dbReference type="Pfam" id="PF07833">
    <property type="entry name" value="Cu_amine_oxidN1"/>
    <property type="match status" value="1"/>
</dbReference>
<feature type="domain" description="Copper amine oxidase-like N-terminal" evidence="1">
    <location>
        <begin position="64"/>
        <end position="99"/>
    </location>
</feature>
<accession>A0A841U574</accession>
<protein>
    <recommendedName>
        <fullName evidence="1">Copper amine oxidase-like N-terminal domain-containing protein</fullName>
    </recommendedName>
</protein>
<dbReference type="SUPFAM" id="SSF55383">
    <property type="entry name" value="Copper amine oxidase, domain N"/>
    <property type="match status" value="1"/>
</dbReference>
<dbReference type="EMBL" id="JACJVR010000143">
    <property type="protein sequence ID" value="MBB6695827.1"/>
    <property type="molecule type" value="Genomic_DNA"/>
</dbReference>
<organism evidence="2 3">
    <name type="scientific">Cohnella xylanilytica</name>
    <dbReference type="NCBI Taxonomy" id="557555"/>
    <lineage>
        <taxon>Bacteria</taxon>
        <taxon>Bacillati</taxon>
        <taxon>Bacillota</taxon>
        <taxon>Bacilli</taxon>
        <taxon>Bacillales</taxon>
        <taxon>Paenibacillaceae</taxon>
        <taxon>Cohnella</taxon>
    </lineage>
</organism>
<dbReference type="InterPro" id="IPR012854">
    <property type="entry name" value="Cu_amine_oxidase-like_N"/>
</dbReference>
<evidence type="ECO:0000259" key="1">
    <source>
        <dbReference type="Pfam" id="PF07833"/>
    </source>
</evidence>
<dbReference type="Proteomes" id="UP000553776">
    <property type="component" value="Unassembled WGS sequence"/>
</dbReference>
<reference evidence="2 3" key="1">
    <citation type="submission" date="2020-08" db="EMBL/GenBank/DDBJ databases">
        <title>Cohnella phylogeny.</title>
        <authorList>
            <person name="Dunlap C."/>
        </authorList>
    </citation>
    <scope>NUCLEOTIDE SEQUENCE [LARGE SCALE GENOMIC DNA]</scope>
    <source>
        <strain evidence="2 3">DSM 25239</strain>
    </source>
</reference>
<comment type="caution">
    <text evidence="2">The sequence shown here is derived from an EMBL/GenBank/DDBJ whole genome shotgun (WGS) entry which is preliminary data.</text>
</comment>
<dbReference type="AlphaFoldDB" id="A0A841U574"/>